<proteinExistence type="predicted"/>
<dbReference type="STRING" id="227316.GA0070604_3485"/>
<evidence type="ECO:0000313" key="1">
    <source>
        <dbReference type="EMBL" id="SCL56792.1"/>
    </source>
</evidence>
<keyword evidence="2" id="KW-1185">Reference proteome</keyword>
<dbReference type="OrthoDB" id="3311648at2"/>
<protein>
    <submittedName>
        <fullName evidence="1">Uncharacterized protein</fullName>
    </submittedName>
</protein>
<accession>A0A1C6URX1</accession>
<dbReference type="NCBIfam" id="NF040567">
    <property type="entry name" value="SCO2524_fam"/>
    <property type="match status" value="1"/>
</dbReference>
<reference evidence="2" key="1">
    <citation type="submission" date="2016-06" db="EMBL/GenBank/DDBJ databases">
        <authorList>
            <person name="Varghese N."/>
            <person name="Submissions Spin"/>
        </authorList>
    </citation>
    <scope>NUCLEOTIDE SEQUENCE [LARGE SCALE GENOMIC DNA]</scope>
    <source>
        <strain evidence="2">DSM 44814</strain>
    </source>
</reference>
<name>A0A1C6URX1_9ACTN</name>
<evidence type="ECO:0000313" key="2">
    <source>
        <dbReference type="Proteomes" id="UP000199696"/>
    </source>
</evidence>
<organism evidence="1 2">
    <name type="scientific">Micromonospora eburnea</name>
    <dbReference type="NCBI Taxonomy" id="227316"/>
    <lineage>
        <taxon>Bacteria</taxon>
        <taxon>Bacillati</taxon>
        <taxon>Actinomycetota</taxon>
        <taxon>Actinomycetes</taxon>
        <taxon>Micromonosporales</taxon>
        <taxon>Micromonosporaceae</taxon>
        <taxon>Micromonospora</taxon>
    </lineage>
</organism>
<gene>
    <name evidence="1" type="ORF">GA0070604_3485</name>
</gene>
<dbReference type="InterPro" id="IPR049777">
    <property type="entry name" value="SCO2524-like"/>
</dbReference>
<dbReference type="AlphaFoldDB" id="A0A1C6URX1"/>
<dbReference type="Proteomes" id="UP000199696">
    <property type="component" value="Unassembled WGS sequence"/>
</dbReference>
<sequence length="616" mass="68731">MRIQPRQAILDIWRATVRSCWRNGEWHWGGRSGSNSISDAEQLLTLLLPATKVPVLSLDDPDRTDDEILDALGTLGGAIEIPRRLVDVLIDYFTRYTDDAGTPVFSGGSYLTAPDGSPDLDEERRSLDIVDSFAVSVTLTLATIGFVKVYRRSRSAQRRHLLDQLDRLDAMASARLTAAMVGLLRSFSTFVFTSNDEYGVRLCDMVNQDETPRRQLVAALREQLRDTMASLRSVVIGSGRVTEDLEYNSDMLFECGWSWGIIAGAEEVPTTESIGRQREGSAENAPYLYFTVIAMDAIEDLNSERTRLLGLLNEEQQRLSRALQLRWELTRTYWATVATFDNRRRWPIEDVPWRTTDGDRTDYYTLQATSLAVKGLLAGGRGADEELGRIAAVLVELAQRARITRRAARDEPALLLHAPGKRVTLNDDTSKPIMTWNVNEFSTVLLQRAATVAGLLSNARQRSELLELADEVWDHLLLRRIPDGQHGGLWDHAGGAFPDLAPLPDAPSWYLTERVVQALVSAGQVLWERPFPRAGRLAAYAQDLIDEAEYLFDRELMRGTFAGTAMQRSMRSIRSSLLQAQLLVDERPGTAAALANSLLLQLNDVTTGQQKASEGI</sequence>
<dbReference type="RefSeq" id="WP_091118954.1">
    <property type="nucleotide sequence ID" value="NZ_FMHY01000002.1"/>
</dbReference>
<dbReference type="EMBL" id="FMHY01000002">
    <property type="protein sequence ID" value="SCL56792.1"/>
    <property type="molecule type" value="Genomic_DNA"/>
</dbReference>